<organism evidence="1 2">
    <name type="scientific">Archangium lansingense</name>
    <dbReference type="NCBI Taxonomy" id="2995310"/>
    <lineage>
        <taxon>Bacteria</taxon>
        <taxon>Pseudomonadati</taxon>
        <taxon>Myxococcota</taxon>
        <taxon>Myxococcia</taxon>
        <taxon>Myxococcales</taxon>
        <taxon>Cystobacterineae</taxon>
        <taxon>Archangiaceae</taxon>
        <taxon>Archangium</taxon>
    </lineage>
</organism>
<reference evidence="1 2" key="1">
    <citation type="submission" date="2022-11" db="EMBL/GenBank/DDBJ databases">
        <title>Minimal conservation of predation-associated metabolite biosynthetic gene clusters underscores biosynthetic potential of Myxococcota including descriptions for ten novel species: Archangium lansinium sp. nov., Myxococcus landrumus sp. nov., Nannocystis bai.</title>
        <authorList>
            <person name="Ahearne A."/>
            <person name="Stevens C."/>
            <person name="Phillips K."/>
        </authorList>
    </citation>
    <scope>NUCLEOTIDE SEQUENCE [LARGE SCALE GENOMIC DNA]</scope>
    <source>
        <strain evidence="1 2">MIWBW</strain>
    </source>
</reference>
<evidence type="ECO:0000313" key="2">
    <source>
        <dbReference type="Proteomes" id="UP001207654"/>
    </source>
</evidence>
<evidence type="ECO:0000313" key="1">
    <source>
        <dbReference type="EMBL" id="MCY1080152.1"/>
    </source>
</evidence>
<evidence type="ECO:0008006" key="3">
    <source>
        <dbReference type="Google" id="ProtNLM"/>
    </source>
</evidence>
<dbReference type="PROSITE" id="PS51257">
    <property type="entry name" value="PROKAR_LIPOPROTEIN"/>
    <property type="match status" value="1"/>
</dbReference>
<comment type="caution">
    <text evidence="1">The sequence shown here is derived from an EMBL/GenBank/DDBJ whole genome shotgun (WGS) entry which is preliminary data.</text>
</comment>
<name>A0ABT4AH06_9BACT</name>
<dbReference type="Proteomes" id="UP001207654">
    <property type="component" value="Unassembled WGS sequence"/>
</dbReference>
<gene>
    <name evidence="1" type="ORF">OV287_37440</name>
</gene>
<keyword evidence="2" id="KW-1185">Reference proteome</keyword>
<dbReference type="EMBL" id="JAPNKA010000001">
    <property type="protein sequence ID" value="MCY1080152.1"/>
    <property type="molecule type" value="Genomic_DNA"/>
</dbReference>
<sequence length="565" mass="62372">MMHSAWRRTVAVGLAVLLVQGCAGVPHEVRSGFSLPDRASSPGDATFVSTQWRTDGSGEEGHAEVEARQAEVAWALARMWEVASGEEQIGTVLVFTFWVERGAFTLLSQSRGAARGETGQPVRAESFMQGLRSLLTMLAEMRTGALSFTLHRERSRWRSDYEAASMEEPAEARKHPARRTGVSVGTLLAVQAMTKQVVRVLQVPAGASARMTVELALEDDRLMGWKSGPYQAGSGGRGRPADARAEQVLTLAVLPFTRGLGPRTVRLELSGTHDGKSATSHWRVARVETLRPEPADEAVEDVLREYRLLHAEVFHRYREEMVDSVQLAGVFTLEQVALCVIGGLVGKGLHLAFEVLAPTVMRVVTRGGVAGMRWLRTQLVRAGRKDQELLRRLFAKVETEGVGSLSAAERNELTELLRRMEQSLTVKVDPDAKRKLRAKAKSDFYNVLHPDLKQLLRDADGNQYDVHHLVPLEYAHLFPELDINAAVNLKALGKPAHEGVNKMWNLFRIKAGDSANPEQVKKMVAITEQQFGCWFNKVYEPGQSDALLEKATAAALNDVRALVAR</sequence>
<proteinExistence type="predicted"/>
<protein>
    <recommendedName>
        <fullName evidence="3">HNH endonuclease</fullName>
    </recommendedName>
</protein>
<dbReference type="RefSeq" id="WP_267538828.1">
    <property type="nucleotide sequence ID" value="NZ_JAPNKA010000001.1"/>
</dbReference>
<accession>A0ABT4AH06</accession>